<accession>A0ACB8AUD1</accession>
<gene>
    <name evidence="1" type="ORF">BV22DRAFT_1027277</name>
</gene>
<evidence type="ECO:0000313" key="1">
    <source>
        <dbReference type="EMBL" id="KAH7916887.1"/>
    </source>
</evidence>
<dbReference type="Proteomes" id="UP000790709">
    <property type="component" value="Unassembled WGS sequence"/>
</dbReference>
<dbReference type="EMBL" id="MU267492">
    <property type="protein sequence ID" value="KAH7916887.1"/>
    <property type="molecule type" value="Genomic_DNA"/>
</dbReference>
<comment type="caution">
    <text evidence="1">The sequence shown here is derived from an EMBL/GenBank/DDBJ whole genome shotgun (WGS) entry which is preliminary data.</text>
</comment>
<sequence length="55" mass="5896">VATQQRDGKAGKIDPPTTQAGSAVARSSRPPSCKQSSEDQGRQKFDNQRMEAVPP</sequence>
<evidence type="ECO:0000313" key="2">
    <source>
        <dbReference type="Proteomes" id="UP000790709"/>
    </source>
</evidence>
<feature type="non-terminal residue" evidence="1">
    <location>
        <position position="1"/>
    </location>
</feature>
<keyword evidence="2" id="KW-1185">Reference proteome</keyword>
<reference evidence="1" key="1">
    <citation type="journal article" date="2021" name="New Phytol.">
        <title>Evolutionary innovations through gain and loss of genes in the ectomycorrhizal Boletales.</title>
        <authorList>
            <person name="Wu G."/>
            <person name="Miyauchi S."/>
            <person name="Morin E."/>
            <person name="Kuo A."/>
            <person name="Drula E."/>
            <person name="Varga T."/>
            <person name="Kohler A."/>
            <person name="Feng B."/>
            <person name="Cao Y."/>
            <person name="Lipzen A."/>
            <person name="Daum C."/>
            <person name="Hundley H."/>
            <person name="Pangilinan J."/>
            <person name="Johnson J."/>
            <person name="Barry K."/>
            <person name="LaButti K."/>
            <person name="Ng V."/>
            <person name="Ahrendt S."/>
            <person name="Min B."/>
            <person name="Choi I.G."/>
            <person name="Park H."/>
            <person name="Plett J.M."/>
            <person name="Magnuson J."/>
            <person name="Spatafora J.W."/>
            <person name="Nagy L.G."/>
            <person name="Henrissat B."/>
            <person name="Grigoriev I.V."/>
            <person name="Yang Z.L."/>
            <person name="Xu J."/>
            <person name="Martin F.M."/>
        </authorList>
    </citation>
    <scope>NUCLEOTIDE SEQUENCE</scope>
    <source>
        <strain evidence="1">KUC20120723A-06</strain>
    </source>
</reference>
<organism evidence="1 2">
    <name type="scientific">Leucogyrophana mollusca</name>
    <dbReference type="NCBI Taxonomy" id="85980"/>
    <lineage>
        <taxon>Eukaryota</taxon>
        <taxon>Fungi</taxon>
        <taxon>Dikarya</taxon>
        <taxon>Basidiomycota</taxon>
        <taxon>Agaricomycotina</taxon>
        <taxon>Agaricomycetes</taxon>
        <taxon>Agaricomycetidae</taxon>
        <taxon>Boletales</taxon>
        <taxon>Boletales incertae sedis</taxon>
        <taxon>Leucogyrophana</taxon>
    </lineage>
</organism>
<proteinExistence type="predicted"/>
<protein>
    <submittedName>
        <fullName evidence="1">Uncharacterized protein</fullName>
    </submittedName>
</protein>
<name>A0ACB8AUD1_9AGAM</name>